<keyword evidence="4" id="KW-0862">Zinc</keyword>
<dbReference type="InterPro" id="IPR001279">
    <property type="entry name" value="Metallo-B-lactamas"/>
</dbReference>
<dbReference type="CDD" id="cd07730">
    <property type="entry name" value="metallo-hydrolase-like_MBL-fold"/>
    <property type="match status" value="1"/>
</dbReference>
<evidence type="ECO:0000256" key="1">
    <source>
        <dbReference type="ARBA" id="ARBA00007749"/>
    </source>
</evidence>
<proteinExistence type="inferred from homology"/>
<dbReference type="EMBL" id="FP929127">
    <property type="protein sequence ID" value="CBX95802.1"/>
    <property type="molecule type" value="Genomic_DNA"/>
</dbReference>
<dbReference type="Proteomes" id="UP000002668">
    <property type="component" value="Genome"/>
</dbReference>
<dbReference type="GO" id="GO:0046872">
    <property type="term" value="F:metal ion binding"/>
    <property type="evidence" value="ECO:0007669"/>
    <property type="project" value="UniProtKB-KW"/>
</dbReference>
<dbReference type="HOGENOM" id="CLU_030571_1_1_1"/>
<evidence type="ECO:0000259" key="5">
    <source>
        <dbReference type="Pfam" id="PF00753"/>
    </source>
</evidence>
<dbReference type="AlphaFoldDB" id="E4ZW26"/>
<protein>
    <recommendedName>
        <fullName evidence="5">Metallo-beta-lactamase domain-containing protein</fullName>
    </recommendedName>
</protein>
<evidence type="ECO:0000256" key="2">
    <source>
        <dbReference type="ARBA" id="ARBA00022723"/>
    </source>
</evidence>
<accession>E4ZW26</accession>
<dbReference type="eggNOG" id="ENOG502QVU5">
    <property type="taxonomic scope" value="Eukaryota"/>
</dbReference>
<comment type="similarity">
    <text evidence="1">Belongs to the metallo-beta-lactamase superfamily.</text>
</comment>
<dbReference type="OrthoDB" id="10250730at2759"/>
<keyword evidence="2" id="KW-0479">Metal-binding</keyword>
<name>E4ZW26_LEPMJ</name>
<reference evidence="7" key="1">
    <citation type="journal article" date="2011" name="Nat. Commun.">
        <title>Effector diversification within compartments of the Leptosphaeria maculans genome affected by Repeat-Induced Point mutations.</title>
        <authorList>
            <person name="Rouxel T."/>
            <person name="Grandaubert J."/>
            <person name="Hane J.K."/>
            <person name="Hoede C."/>
            <person name="van de Wouw A.P."/>
            <person name="Couloux A."/>
            <person name="Dominguez V."/>
            <person name="Anthouard V."/>
            <person name="Bally P."/>
            <person name="Bourras S."/>
            <person name="Cozijnsen A.J."/>
            <person name="Ciuffetti L.M."/>
            <person name="Degrave A."/>
            <person name="Dilmaghani A."/>
            <person name="Duret L."/>
            <person name="Fudal I."/>
            <person name="Goodwin S.B."/>
            <person name="Gout L."/>
            <person name="Glaser N."/>
            <person name="Linglin J."/>
            <person name="Kema G.H.J."/>
            <person name="Lapalu N."/>
            <person name="Lawrence C.B."/>
            <person name="May K."/>
            <person name="Meyer M."/>
            <person name="Ollivier B."/>
            <person name="Poulain J."/>
            <person name="Schoch C.L."/>
            <person name="Simon A."/>
            <person name="Spatafora J.W."/>
            <person name="Stachowiak A."/>
            <person name="Turgeon B.G."/>
            <person name="Tyler B.M."/>
            <person name="Vincent D."/>
            <person name="Weissenbach J."/>
            <person name="Amselem J."/>
            <person name="Quesneville H."/>
            <person name="Oliver R.P."/>
            <person name="Wincker P."/>
            <person name="Balesdent M.-H."/>
            <person name="Howlett B.J."/>
        </authorList>
    </citation>
    <scope>NUCLEOTIDE SEQUENCE [LARGE SCALE GENOMIC DNA]</scope>
    <source>
        <strain evidence="7">JN3 / isolate v23.1.3 / race Av1-4-5-6-7-8</strain>
    </source>
</reference>
<evidence type="ECO:0000256" key="4">
    <source>
        <dbReference type="ARBA" id="ARBA00022833"/>
    </source>
</evidence>
<sequence>MATHENKDETTEMGSVPQTDAFVELSLLDGGSFLADLSRMHEGESGTFRMYNWAFYISHKGRHVLWDLGLDEDRSCYTPWVNKHMLDICNHVGPRRSIVQQLSERGVTADQIDTVLFSHAHWDHSRPISDLFPHATAHFGPGTYAHCTPGHTQNPSHQFDGRFFDPIHATEKSSELTGPWIPFGPFPKALDYFHDGSFWILQAPGHMPGNLAAAARLQSGEWVVLGSDCCHSRPLLDGQCQIASFQGPGNEMLSLHADVEAARSTIAKIRILERDFGFHTALAHDSSWLKKGEDAVLMGLLDDEMRVAARERIPFDEIA</sequence>
<dbReference type="GO" id="GO:0016787">
    <property type="term" value="F:hydrolase activity"/>
    <property type="evidence" value="ECO:0007669"/>
    <property type="project" value="UniProtKB-KW"/>
</dbReference>
<organism evidence="7">
    <name type="scientific">Leptosphaeria maculans (strain JN3 / isolate v23.1.3 / race Av1-4-5-6-7-8)</name>
    <name type="common">Blackleg fungus</name>
    <name type="synonym">Phoma lingam</name>
    <dbReference type="NCBI Taxonomy" id="985895"/>
    <lineage>
        <taxon>Eukaryota</taxon>
        <taxon>Fungi</taxon>
        <taxon>Dikarya</taxon>
        <taxon>Ascomycota</taxon>
        <taxon>Pezizomycotina</taxon>
        <taxon>Dothideomycetes</taxon>
        <taxon>Pleosporomycetidae</taxon>
        <taxon>Pleosporales</taxon>
        <taxon>Pleosporineae</taxon>
        <taxon>Leptosphaeriaceae</taxon>
        <taxon>Plenodomus</taxon>
        <taxon>Plenodomus lingam/Leptosphaeria maculans species complex</taxon>
    </lineage>
</organism>
<dbReference type="InterPro" id="IPR036866">
    <property type="entry name" value="RibonucZ/Hydroxyglut_hydro"/>
</dbReference>
<dbReference type="VEuPathDB" id="FungiDB:LEMA_P029540.1"/>
<dbReference type="Pfam" id="PF00753">
    <property type="entry name" value="Lactamase_B"/>
    <property type="match status" value="1"/>
</dbReference>
<dbReference type="STRING" id="985895.E4ZW26"/>
<keyword evidence="3" id="KW-0378">Hydrolase</keyword>
<dbReference type="InParanoid" id="E4ZW26"/>
<evidence type="ECO:0000313" key="6">
    <source>
        <dbReference type="EMBL" id="CBX95802.1"/>
    </source>
</evidence>
<keyword evidence="7" id="KW-1185">Reference proteome</keyword>
<feature type="domain" description="Metallo-beta-lactamase" evidence="5">
    <location>
        <begin position="52"/>
        <end position="125"/>
    </location>
</feature>
<dbReference type="InterPro" id="IPR051013">
    <property type="entry name" value="MBL_superfamily_lactonases"/>
</dbReference>
<dbReference type="Gene3D" id="3.60.15.10">
    <property type="entry name" value="Ribonuclease Z/Hydroxyacylglutathione hydrolase-like"/>
    <property type="match status" value="1"/>
</dbReference>
<dbReference type="PANTHER" id="PTHR42978:SF4">
    <property type="entry name" value="METALLO-BETA-LACTAMASE DOMAIN-CONTAINING PROTEIN"/>
    <property type="match status" value="1"/>
</dbReference>
<dbReference type="SUPFAM" id="SSF56281">
    <property type="entry name" value="Metallo-hydrolase/oxidoreductase"/>
    <property type="match status" value="1"/>
</dbReference>
<dbReference type="PANTHER" id="PTHR42978">
    <property type="entry name" value="QUORUM-QUENCHING LACTONASE YTNP-RELATED-RELATED"/>
    <property type="match status" value="1"/>
</dbReference>
<dbReference type="OMA" id="FRMYNWA"/>
<evidence type="ECO:0000256" key="3">
    <source>
        <dbReference type="ARBA" id="ARBA00022801"/>
    </source>
</evidence>
<gene>
    <name evidence="6" type="ORF">LEMA_P029540.1</name>
</gene>
<evidence type="ECO:0000313" key="7">
    <source>
        <dbReference type="Proteomes" id="UP000002668"/>
    </source>
</evidence>